<dbReference type="AlphaFoldDB" id="A0A5A7U9I2"/>
<organism evidence="1 2">
    <name type="scientific">Cucumis melo var. makuwa</name>
    <name type="common">Oriental melon</name>
    <dbReference type="NCBI Taxonomy" id="1194695"/>
    <lineage>
        <taxon>Eukaryota</taxon>
        <taxon>Viridiplantae</taxon>
        <taxon>Streptophyta</taxon>
        <taxon>Embryophyta</taxon>
        <taxon>Tracheophyta</taxon>
        <taxon>Spermatophyta</taxon>
        <taxon>Magnoliopsida</taxon>
        <taxon>eudicotyledons</taxon>
        <taxon>Gunneridae</taxon>
        <taxon>Pentapetalae</taxon>
        <taxon>rosids</taxon>
        <taxon>fabids</taxon>
        <taxon>Cucurbitales</taxon>
        <taxon>Cucurbitaceae</taxon>
        <taxon>Benincaseae</taxon>
        <taxon>Cucumis</taxon>
    </lineage>
</organism>
<dbReference type="PANTHER" id="PTHR47592">
    <property type="entry name" value="PBF68 PROTEIN"/>
    <property type="match status" value="1"/>
</dbReference>
<dbReference type="Proteomes" id="UP000321393">
    <property type="component" value="Unassembled WGS sequence"/>
</dbReference>
<evidence type="ECO:0000313" key="2">
    <source>
        <dbReference type="Proteomes" id="UP000321393"/>
    </source>
</evidence>
<reference evidence="1 2" key="1">
    <citation type="submission" date="2019-08" db="EMBL/GenBank/DDBJ databases">
        <title>Draft genome sequences of two oriental melons (Cucumis melo L. var makuwa).</title>
        <authorList>
            <person name="Kwon S.-Y."/>
        </authorList>
    </citation>
    <scope>NUCLEOTIDE SEQUENCE [LARGE SCALE GENOMIC DNA]</scope>
    <source>
        <strain evidence="2">cv. SW 3</strain>
        <tissue evidence="1">Leaf</tissue>
    </source>
</reference>
<gene>
    <name evidence="1" type="ORF">E6C27_scaffold60G004380</name>
</gene>
<comment type="caution">
    <text evidence="1">The sequence shown here is derived from an EMBL/GenBank/DDBJ whole genome shotgun (WGS) entry which is preliminary data.</text>
</comment>
<proteinExistence type="predicted"/>
<dbReference type="PANTHER" id="PTHR47592:SF30">
    <property type="entry name" value="CCHC-TYPE DOMAIN-CONTAINING PROTEIN"/>
    <property type="match status" value="1"/>
</dbReference>
<accession>A0A5A7U9I2</accession>
<evidence type="ECO:0000313" key="1">
    <source>
        <dbReference type="EMBL" id="KAA0051958.1"/>
    </source>
</evidence>
<name>A0A5A7U9I2_CUCMM</name>
<dbReference type="OrthoDB" id="1740512at2759"/>
<dbReference type="EMBL" id="SSTE01011134">
    <property type="protein sequence ID" value="KAA0051958.1"/>
    <property type="molecule type" value="Genomic_DNA"/>
</dbReference>
<protein>
    <submittedName>
        <fullName evidence="1">Ty1-copia retrotransposon protein</fullName>
    </submittedName>
</protein>
<sequence>MSDPMFDLFMAQKSAKDISSILESQYEEDDAGWKKYVVGKWLQFQMTEDKPVVEQIHEYENLVANVLFEGIKKSAPQANLAEQDDSVIAAVEEVNLIENKIDWILDIGASRHFLTNRELLNDYKDTVDGECVFMETQLLQENLVSGSFESDKF</sequence>